<evidence type="ECO:0000313" key="3">
    <source>
        <dbReference type="Proteomes" id="UP001219518"/>
    </source>
</evidence>
<reference evidence="2" key="1">
    <citation type="submission" date="2021-07" db="EMBL/GenBank/DDBJ databases">
        <authorList>
            <person name="Catto M.A."/>
            <person name="Jacobson A."/>
            <person name="Kennedy G."/>
            <person name="Labadie P."/>
            <person name="Hunt B.G."/>
            <person name="Srinivasan R."/>
        </authorList>
    </citation>
    <scope>NUCLEOTIDE SEQUENCE</scope>
    <source>
        <strain evidence="2">PL_HMW_Pooled</strain>
        <tissue evidence="2">Head</tissue>
    </source>
</reference>
<reference evidence="2" key="2">
    <citation type="journal article" date="2023" name="BMC Genomics">
        <title>Pest status, molecular evolution, and epigenetic factors derived from the genome assembly of Frankliniella fusca, a thysanopteran phytovirus vector.</title>
        <authorList>
            <person name="Catto M.A."/>
            <person name="Labadie P.E."/>
            <person name="Jacobson A.L."/>
            <person name="Kennedy G.G."/>
            <person name="Srinivasan R."/>
            <person name="Hunt B.G."/>
        </authorList>
    </citation>
    <scope>NUCLEOTIDE SEQUENCE</scope>
    <source>
        <strain evidence="2">PL_HMW_Pooled</strain>
    </source>
</reference>
<name>A0AAE1I0G4_9NEOP</name>
<dbReference type="Proteomes" id="UP001219518">
    <property type="component" value="Unassembled WGS sequence"/>
</dbReference>
<gene>
    <name evidence="2" type="ORF">KUF71_005074</name>
</gene>
<comment type="caution">
    <text evidence="2">The sequence shown here is derived from an EMBL/GenBank/DDBJ whole genome shotgun (WGS) entry which is preliminary data.</text>
</comment>
<sequence>MAGVKSVKSEAQQQQQGARAKPSRTSSRVRSGRVEKPVVSRTTTTTTGAGKVNGERPAAAAAGWSTHVVEPRRLSAAAADTTPASPPPSANGNSSRAANRTRVPPPPPTSSAANCTPRPPRATTTTTTTVPARPPQWLVERRRRREAAAASLKDGSAAAAIYASRARNPKLFPPPQKPNCCGGPSFIQDFKSALPLLTHLWQDAYLASSTSELSLAKSGDSSRSLEIEDDVEAWKIAESLRDEDILVYTDFVGPVKDPSGRISRLIPRRSLLSRLSSILVALMGPCHIQHRAPATAVQNMSNSDQPDDHQDM</sequence>
<keyword evidence="3" id="KW-1185">Reference proteome</keyword>
<dbReference type="GO" id="GO:0016301">
    <property type="term" value="F:kinase activity"/>
    <property type="evidence" value="ECO:0007669"/>
    <property type="project" value="UniProtKB-KW"/>
</dbReference>
<dbReference type="AlphaFoldDB" id="A0AAE1I0G4"/>
<dbReference type="EMBL" id="JAHWGI010001411">
    <property type="protein sequence ID" value="KAK3930339.1"/>
    <property type="molecule type" value="Genomic_DNA"/>
</dbReference>
<keyword evidence="2" id="KW-0418">Kinase</keyword>
<feature type="compositionally biased region" description="Low complexity" evidence="1">
    <location>
        <begin position="121"/>
        <end position="131"/>
    </location>
</feature>
<evidence type="ECO:0000256" key="1">
    <source>
        <dbReference type="SAM" id="MobiDB-lite"/>
    </source>
</evidence>
<feature type="region of interest" description="Disordered" evidence="1">
    <location>
        <begin position="293"/>
        <end position="312"/>
    </location>
</feature>
<feature type="compositionally biased region" description="Low complexity" evidence="1">
    <location>
        <begin position="90"/>
        <end position="102"/>
    </location>
</feature>
<evidence type="ECO:0000313" key="2">
    <source>
        <dbReference type="EMBL" id="KAK3930339.1"/>
    </source>
</evidence>
<feature type="region of interest" description="Disordered" evidence="1">
    <location>
        <begin position="1"/>
        <end position="136"/>
    </location>
</feature>
<organism evidence="2 3">
    <name type="scientific">Frankliniella fusca</name>
    <dbReference type="NCBI Taxonomy" id="407009"/>
    <lineage>
        <taxon>Eukaryota</taxon>
        <taxon>Metazoa</taxon>
        <taxon>Ecdysozoa</taxon>
        <taxon>Arthropoda</taxon>
        <taxon>Hexapoda</taxon>
        <taxon>Insecta</taxon>
        <taxon>Pterygota</taxon>
        <taxon>Neoptera</taxon>
        <taxon>Paraneoptera</taxon>
        <taxon>Thysanoptera</taxon>
        <taxon>Terebrantia</taxon>
        <taxon>Thripoidea</taxon>
        <taxon>Thripidae</taxon>
        <taxon>Frankliniella</taxon>
    </lineage>
</organism>
<accession>A0AAE1I0G4</accession>
<proteinExistence type="predicted"/>
<keyword evidence="2" id="KW-0808">Transferase</keyword>
<protein>
    <submittedName>
        <fullName evidence="2">Acetylglutamate kinase</fullName>
    </submittedName>
</protein>